<evidence type="ECO:0000313" key="3">
    <source>
        <dbReference type="EMBL" id="CAF3744096.1"/>
    </source>
</evidence>
<feature type="region of interest" description="Disordered" evidence="1">
    <location>
        <begin position="60"/>
        <end position="91"/>
    </location>
</feature>
<organism evidence="2 4">
    <name type="scientific">Didymodactylos carnosus</name>
    <dbReference type="NCBI Taxonomy" id="1234261"/>
    <lineage>
        <taxon>Eukaryota</taxon>
        <taxon>Metazoa</taxon>
        <taxon>Spiralia</taxon>
        <taxon>Gnathifera</taxon>
        <taxon>Rotifera</taxon>
        <taxon>Eurotatoria</taxon>
        <taxon>Bdelloidea</taxon>
        <taxon>Philodinida</taxon>
        <taxon>Philodinidae</taxon>
        <taxon>Didymodactylos</taxon>
    </lineage>
</organism>
<dbReference type="Proteomes" id="UP000677228">
    <property type="component" value="Unassembled WGS sequence"/>
</dbReference>
<dbReference type="Proteomes" id="UP000682733">
    <property type="component" value="Unassembled WGS sequence"/>
</dbReference>
<evidence type="ECO:0000313" key="2">
    <source>
        <dbReference type="EMBL" id="CAF0972771.1"/>
    </source>
</evidence>
<gene>
    <name evidence="2" type="ORF">OVA965_LOCUS13187</name>
    <name evidence="3" type="ORF">TMI583_LOCUS13192</name>
</gene>
<sequence>MSDRTSFLIERYQAQQQLSLVSDGYQKFDRSSVWSSGPIRNSAIHPQFGFQTSSTLQTTASSTTSSSTTSSSTTSSSTTSTTETTSTSTTTSTTPVCAVQIYNQSFTGGAIATSQCTAWNTFRTLLVCQTYSLLTLSGSLDTTGFSINDSAVVNNITTALRTNVTYGPITSNGHSWTAYFCAGGIEFSGNGECNCGSTYTIRPCISTSQWGGINDGTSCTASSQTMSVTVQ</sequence>
<accession>A0A8S2DUS9</accession>
<dbReference type="AlphaFoldDB" id="A0A8S2DUS9"/>
<name>A0A8S2DUS9_9BILA</name>
<evidence type="ECO:0000256" key="1">
    <source>
        <dbReference type="SAM" id="MobiDB-lite"/>
    </source>
</evidence>
<dbReference type="EMBL" id="CAJNOK010005450">
    <property type="protein sequence ID" value="CAF0972771.1"/>
    <property type="molecule type" value="Genomic_DNA"/>
</dbReference>
<evidence type="ECO:0000313" key="4">
    <source>
        <dbReference type="Proteomes" id="UP000677228"/>
    </source>
</evidence>
<reference evidence="2" key="1">
    <citation type="submission" date="2021-02" db="EMBL/GenBank/DDBJ databases">
        <authorList>
            <person name="Nowell W R."/>
        </authorList>
    </citation>
    <scope>NUCLEOTIDE SEQUENCE</scope>
</reference>
<dbReference type="EMBL" id="CAJOBA010005457">
    <property type="protein sequence ID" value="CAF3744096.1"/>
    <property type="molecule type" value="Genomic_DNA"/>
</dbReference>
<comment type="caution">
    <text evidence="2">The sequence shown here is derived from an EMBL/GenBank/DDBJ whole genome shotgun (WGS) entry which is preliminary data.</text>
</comment>
<proteinExistence type="predicted"/>
<protein>
    <submittedName>
        <fullName evidence="2">Uncharacterized protein</fullName>
    </submittedName>
</protein>